<dbReference type="SUPFAM" id="SSF81653">
    <property type="entry name" value="Calcium ATPase, transduction domain A"/>
    <property type="match status" value="1"/>
</dbReference>
<dbReference type="InterPro" id="IPR051014">
    <property type="entry name" value="Cation_Transport_ATPase_IB"/>
</dbReference>
<evidence type="ECO:0000313" key="3">
    <source>
        <dbReference type="EMBL" id="KAK1679065.1"/>
    </source>
</evidence>
<sequence length="306" mass="34741">MLRDNLDMLEKELILCHLKLEGGVVDDDDTHQKSEIDQSTLIGESFPVAKQADSQVWARTVHIGGYIAVWTTAMADNSTMAKMARLVVEAQRLIDTCAKFYTPVFYAGGRRCMQPREREYADHNHRFTGETLEEETRERQCSFYRGKRTPITSMKLGAVWSPLIIKKKSLANIKVVAFSKTGTSTRGEFSVKEFLTADERVPQQVTTLDMGARRAPSQTGFIKDSLLRSRIVSVQRISGEDELKGTKRGYWEKEARWQTPPATSTSAEGNCFVDADRLRDILQEQRHSCQFLFSEALTYQGCYTKC</sequence>
<keyword evidence="4" id="KW-1185">Reference proteome</keyword>
<comment type="caution">
    <text evidence="3">The sequence shown here is derived from an EMBL/GenBank/DDBJ whole genome shotgun (WGS) entry which is preliminary data.</text>
</comment>
<dbReference type="Proteomes" id="UP001231189">
    <property type="component" value="Unassembled WGS sequence"/>
</dbReference>
<dbReference type="Gene3D" id="2.70.150.10">
    <property type="entry name" value="Calcium-transporting ATPase, cytoplasmic transduction domain A"/>
    <property type="match status" value="1"/>
</dbReference>
<protein>
    <recommendedName>
        <fullName evidence="2">P-type ATPase A domain-containing protein</fullName>
    </recommendedName>
</protein>
<dbReference type="PANTHER" id="PTHR48085">
    <property type="entry name" value="CADMIUM/ZINC-TRANSPORTING ATPASE HMA2-RELATED"/>
    <property type="match status" value="1"/>
</dbReference>
<accession>A0AAD8WSL0</accession>
<reference evidence="3" key="1">
    <citation type="submission" date="2023-07" db="EMBL/GenBank/DDBJ databases">
        <title>A chromosome-level genome assembly of Lolium multiflorum.</title>
        <authorList>
            <person name="Chen Y."/>
            <person name="Copetti D."/>
            <person name="Kolliker R."/>
            <person name="Studer B."/>
        </authorList>
    </citation>
    <scope>NUCLEOTIDE SEQUENCE</scope>
    <source>
        <strain evidence="3">02402/16</strain>
        <tissue evidence="3">Leaf</tissue>
    </source>
</reference>
<dbReference type="Pfam" id="PF00122">
    <property type="entry name" value="E1-E2_ATPase"/>
    <property type="match status" value="1"/>
</dbReference>
<gene>
    <name evidence="3" type="ORF">QYE76_039913</name>
</gene>
<dbReference type="EMBL" id="JAUUTY010000002">
    <property type="protein sequence ID" value="KAK1679065.1"/>
    <property type="molecule type" value="Genomic_DNA"/>
</dbReference>
<proteinExistence type="inferred from homology"/>
<name>A0AAD8WSL0_LOLMU</name>
<dbReference type="InterPro" id="IPR008250">
    <property type="entry name" value="ATPase_P-typ_transduc_dom_A_sf"/>
</dbReference>
<dbReference type="AlphaFoldDB" id="A0AAD8WSL0"/>
<evidence type="ECO:0000313" key="4">
    <source>
        <dbReference type="Proteomes" id="UP001231189"/>
    </source>
</evidence>
<dbReference type="GO" id="GO:0022857">
    <property type="term" value="F:transmembrane transporter activity"/>
    <property type="evidence" value="ECO:0007669"/>
    <property type="project" value="TreeGrafter"/>
</dbReference>
<dbReference type="GO" id="GO:0016020">
    <property type="term" value="C:membrane"/>
    <property type="evidence" value="ECO:0007669"/>
    <property type="project" value="TreeGrafter"/>
</dbReference>
<evidence type="ECO:0000259" key="2">
    <source>
        <dbReference type="Pfam" id="PF00122"/>
    </source>
</evidence>
<organism evidence="3 4">
    <name type="scientific">Lolium multiflorum</name>
    <name type="common">Italian ryegrass</name>
    <name type="synonym">Lolium perenne subsp. multiflorum</name>
    <dbReference type="NCBI Taxonomy" id="4521"/>
    <lineage>
        <taxon>Eukaryota</taxon>
        <taxon>Viridiplantae</taxon>
        <taxon>Streptophyta</taxon>
        <taxon>Embryophyta</taxon>
        <taxon>Tracheophyta</taxon>
        <taxon>Spermatophyta</taxon>
        <taxon>Magnoliopsida</taxon>
        <taxon>Liliopsida</taxon>
        <taxon>Poales</taxon>
        <taxon>Poaceae</taxon>
        <taxon>BOP clade</taxon>
        <taxon>Pooideae</taxon>
        <taxon>Poodae</taxon>
        <taxon>Poeae</taxon>
        <taxon>Poeae Chloroplast Group 2 (Poeae type)</taxon>
        <taxon>Loliodinae</taxon>
        <taxon>Loliinae</taxon>
        <taxon>Lolium</taxon>
    </lineage>
</organism>
<dbReference type="InterPro" id="IPR059000">
    <property type="entry name" value="ATPase_P-type_domA"/>
</dbReference>
<feature type="domain" description="P-type ATPase A" evidence="2">
    <location>
        <begin position="32"/>
        <end position="87"/>
    </location>
</feature>
<evidence type="ECO:0000256" key="1">
    <source>
        <dbReference type="ARBA" id="ARBA00006024"/>
    </source>
</evidence>
<comment type="similarity">
    <text evidence="1">Belongs to the cation transport ATPase (P-type) (TC 3.A.3) family. Type IB subfamily.</text>
</comment>
<dbReference type="PANTHER" id="PTHR48085:SF5">
    <property type="entry name" value="CADMIUM_ZINC-TRANSPORTING ATPASE HMA4-RELATED"/>
    <property type="match status" value="1"/>
</dbReference>